<dbReference type="RefSeq" id="WP_125449775.1">
    <property type="nucleotide sequence ID" value="NZ_RJNS01000002.1"/>
</dbReference>
<evidence type="ECO:0008006" key="3">
    <source>
        <dbReference type="Google" id="ProtNLM"/>
    </source>
</evidence>
<evidence type="ECO:0000313" key="1">
    <source>
        <dbReference type="EMBL" id="RSI82525.1"/>
    </source>
</evidence>
<dbReference type="AlphaFoldDB" id="A0A428CSJ8"/>
<dbReference type="EMBL" id="RJNS01000002">
    <property type="protein sequence ID" value="RSI82525.1"/>
    <property type="molecule type" value="Genomic_DNA"/>
</dbReference>
<organism evidence="1 2">
    <name type="scientific">Streptococcus mitis</name>
    <dbReference type="NCBI Taxonomy" id="28037"/>
    <lineage>
        <taxon>Bacteria</taxon>
        <taxon>Bacillati</taxon>
        <taxon>Bacillota</taxon>
        <taxon>Bacilli</taxon>
        <taxon>Lactobacillales</taxon>
        <taxon>Streptococcaceae</taxon>
        <taxon>Streptococcus</taxon>
        <taxon>Streptococcus mitis group</taxon>
    </lineage>
</organism>
<protein>
    <recommendedName>
        <fullName evidence="3">Phage protein</fullName>
    </recommendedName>
</protein>
<comment type="caution">
    <text evidence="1">The sequence shown here is derived from an EMBL/GenBank/DDBJ whole genome shotgun (WGS) entry which is preliminary data.</text>
</comment>
<proteinExistence type="predicted"/>
<name>A0A428CSJ8_STRMT</name>
<dbReference type="OrthoDB" id="2222974at2"/>
<accession>A0A428CSJ8</accession>
<dbReference type="Proteomes" id="UP000278970">
    <property type="component" value="Unassembled WGS sequence"/>
</dbReference>
<reference evidence="1 2" key="1">
    <citation type="submission" date="2018-11" db="EMBL/GenBank/DDBJ databases">
        <title>Species Designations Belie Phenotypic and Genotypic Heterogeneity in Oral Streptococci.</title>
        <authorList>
            <person name="Velsko I."/>
        </authorList>
    </citation>
    <scope>NUCLEOTIDE SEQUENCE [LARGE SCALE GENOMIC DNA]</scope>
    <source>
        <strain evidence="1 2">BCA11</strain>
    </source>
</reference>
<sequence>MNNEVEYQTITNSKGVPIPRYLKDFKNLVEKDRELAGYLCRNYEELESEDLGAFLETVEQGFSWILDLIESKDLLYRPKSGRNHAKRK</sequence>
<evidence type="ECO:0000313" key="2">
    <source>
        <dbReference type="Proteomes" id="UP000278970"/>
    </source>
</evidence>
<gene>
    <name evidence="1" type="ORF">D8854_03885</name>
</gene>